<organism evidence="1 2">
    <name type="scientific">Tectimicrobiota bacterium</name>
    <dbReference type="NCBI Taxonomy" id="2528274"/>
    <lineage>
        <taxon>Bacteria</taxon>
        <taxon>Pseudomonadati</taxon>
        <taxon>Nitrospinota/Tectimicrobiota group</taxon>
        <taxon>Candidatus Tectimicrobiota</taxon>
    </lineage>
</organism>
<evidence type="ECO:0000313" key="2">
    <source>
        <dbReference type="Proteomes" id="UP000772181"/>
    </source>
</evidence>
<dbReference type="Proteomes" id="UP000772181">
    <property type="component" value="Unassembled WGS sequence"/>
</dbReference>
<evidence type="ECO:0000313" key="1">
    <source>
        <dbReference type="EMBL" id="MBI4596601.1"/>
    </source>
</evidence>
<name>A0A933GME6_UNCTE</name>
<accession>A0A933GME6</accession>
<gene>
    <name evidence="1" type="ORF">HY730_09555</name>
</gene>
<dbReference type="AlphaFoldDB" id="A0A933GME6"/>
<dbReference type="EMBL" id="JACQWF010000413">
    <property type="protein sequence ID" value="MBI4596601.1"/>
    <property type="molecule type" value="Genomic_DNA"/>
</dbReference>
<proteinExistence type="predicted"/>
<comment type="caution">
    <text evidence="1">The sequence shown here is derived from an EMBL/GenBank/DDBJ whole genome shotgun (WGS) entry which is preliminary data.</text>
</comment>
<protein>
    <submittedName>
        <fullName evidence="1">Uncharacterized protein</fullName>
    </submittedName>
</protein>
<sequence>MINSTATLDHRSHLDHYMTTFSLYIKELYPEAQMEISFASYDGEDGHIILFLPSSISDDEREKLGNQLAEKGIEILLESGLLILVELRDMESSHP</sequence>
<reference evidence="1" key="1">
    <citation type="submission" date="2020-07" db="EMBL/GenBank/DDBJ databases">
        <title>Huge and variable diversity of episymbiotic CPR bacteria and DPANN archaea in groundwater ecosystems.</title>
        <authorList>
            <person name="He C.Y."/>
            <person name="Keren R."/>
            <person name="Whittaker M."/>
            <person name="Farag I.F."/>
            <person name="Doudna J."/>
            <person name="Cate J.H.D."/>
            <person name="Banfield J.F."/>
        </authorList>
    </citation>
    <scope>NUCLEOTIDE SEQUENCE</scope>
    <source>
        <strain evidence="1">NC_groundwater_1482_Ag_S-0.65um_47_24</strain>
    </source>
</reference>